<keyword evidence="1" id="KW-0479">Metal-binding</keyword>
<dbReference type="SUPFAM" id="SSF51197">
    <property type="entry name" value="Clavaminate synthase-like"/>
    <property type="match status" value="1"/>
</dbReference>
<dbReference type="OrthoDB" id="288590at2759"/>
<dbReference type="Gene3D" id="2.60.120.330">
    <property type="entry name" value="B-lactam Antibiotic, Isopenicillin N Synthase, Chain"/>
    <property type="match status" value="1"/>
</dbReference>
<dbReference type="EMBL" id="JAJAGQ010000017">
    <property type="protein sequence ID" value="KAJ8537627.1"/>
    <property type="molecule type" value="Genomic_DNA"/>
</dbReference>
<evidence type="ECO:0000259" key="6">
    <source>
        <dbReference type="Pfam" id="PF14226"/>
    </source>
</evidence>
<feature type="domain" description="Non-haem dioxygenase N-terminal" evidence="6">
    <location>
        <begin position="38"/>
        <end position="141"/>
    </location>
</feature>
<evidence type="ECO:0000256" key="5">
    <source>
        <dbReference type="SAM" id="MobiDB-lite"/>
    </source>
</evidence>
<dbReference type="Proteomes" id="UP001152561">
    <property type="component" value="Unassembled WGS sequence"/>
</dbReference>
<dbReference type="Pfam" id="PF14226">
    <property type="entry name" value="DIOX_N"/>
    <property type="match status" value="1"/>
</dbReference>
<sequence length="269" mass="30897">MTPKLVLKDLLMQVLVPKIFISPPDTSTNNSNEQFKFPIIDLQGIDGDQINRKEVVQKVRDASETWSFFQVINHGIPCDFLKEMIRCVRSFHEQNTEIKKQWYTREVTEKVVYNSNFDLYSAPATNWRDTFFCIMAPNPPSPEELPPICRSYYQKKIPQNTGKQQCNNVLLVLEKKGLMGLLHCAISDFDLREAGAEGSSSRMKRKRGKSDEVEHHDINSSTPQPIQEGDFHFMPTPGLPQQQQQYEPFGPPTEIESDPDLRPKIINSN</sequence>
<keyword evidence="3" id="KW-0560">Oxidoreductase</keyword>
<dbReference type="InterPro" id="IPR027443">
    <property type="entry name" value="IPNS-like_sf"/>
</dbReference>
<evidence type="ECO:0000256" key="2">
    <source>
        <dbReference type="ARBA" id="ARBA00022896"/>
    </source>
</evidence>
<dbReference type="PANTHER" id="PTHR10209">
    <property type="entry name" value="OXIDOREDUCTASE, 2OG-FE II OXYGENASE FAMILY PROTEIN"/>
    <property type="match status" value="1"/>
</dbReference>
<reference evidence="8" key="1">
    <citation type="journal article" date="2023" name="Proc. Natl. Acad. Sci. U.S.A.">
        <title>Genomic and structural basis for evolution of tropane alkaloid biosynthesis.</title>
        <authorList>
            <person name="Wanga Y.-J."/>
            <person name="Taina T."/>
            <person name="Yua J.-Y."/>
            <person name="Lia J."/>
            <person name="Xua B."/>
            <person name="Chenc J."/>
            <person name="D'Auriad J.C."/>
            <person name="Huanga J.-P."/>
            <person name="Huanga S.-X."/>
        </authorList>
    </citation>
    <scope>NUCLEOTIDE SEQUENCE [LARGE SCALE GENOMIC DNA]</scope>
    <source>
        <strain evidence="8">cv. KIB-2019</strain>
    </source>
</reference>
<dbReference type="InterPro" id="IPR026992">
    <property type="entry name" value="DIOX_N"/>
</dbReference>
<evidence type="ECO:0000256" key="1">
    <source>
        <dbReference type="ARBA" id="ARBA00022723"/>
    </source>
</evidence>
<evidence type="ECO:0000256" key="4">
    <source>
        <dbReference type="ARBA" id="ARBA00023004"/>
    </source>
</evidence>
<dbReference type="GO" id="GO:0031418">
    <property type="term" value="F:L-ascorbic acid binding"/>
    <property type="evidence" value="ECO:0007669"/>
    <property type="project" value="UniProtKB-KW"/>
</dbReference>
<feature type="compositionally biased region" description="Basic and acidic residues" evidence="5">
    <location>
        <begin position="209"/>
        <end position="218"/>
    </location>
</feature>
<name>A0A9Q1R2V2_9SOLA</name>
<evidence type="ECO:0000313" key="7">
    <source>
        <dbReference type="EMBL" id="KAJ8537627.1"/>
    </source>
</evidence>
<comment type="caution">
    <text evidence="7">The sequence shown here is derived from an EMBL/GenBank/DDBJ whole genome shotgun (WGS) entry which is preliminary data.</text>
</comment>
<evidence type="ECO:0000256" key="3">
    <source>
        <dbReference type="ARBA" id="ARBA00023002"/>
    </source>
</evidence>
<dbReference type="GO" id="GO:0046872">
    <property type="term" value="F:metal ion binding"/>
    <property type="evidence" value="ECO:0007669"/>
    <property type="project" value="UniProtKB-KW"/>
</dbReference>
<keyword evidence="8" id="KW-1185">Reference proteome</keyword>
<gene>
    <name evidence="7" type="ORF">K7X08_014167</name>
</gene>
<organism evidence="7 8">
    <name type="scientific">Anisodus acutangulus</name>
    <dbReference type="NCBI Taxonomy" id="402998"/>
    <lineage>
        <taxon>Eukaryota</taxon>
        <taxon>Viridiplantae</taxon>
        <taxon>Streptophyta</taxon>
        <taxon>Embryophyta</taxon>
        <taxon>Tracheophyta</taxon>
        <taxon>Spermatophyta</taxon>
        <taxon>Magnoliopsida</taxon>
        <taxon>eudicotyledons</taxon>
        <taxon>Gunneridae</taxon>
        <taxon>Pentapetalae</taxon>
        <taxon>asterids</taxon>
        <taxon>lamiids</taxon>
        <taxon>Solanales</taxon>
        <taxon>Solanaceae</taxon>
        <taxon>Solanoideae</taxon>
        <taxon>Hyoscyameae</taxon>
        <taxon>Anisodus</taxon>
    </lineage>
</organism>
<dbReference type="PANTHER" id="PTHR10209:SF841">
    <property type="entry name" value="1-AMINOCYCLOPROPANE-1-CARBOXYLATE OXIDASE HOMOLOG 1-LIKE"/>
    <property type="match status" value="1"/>
</dbReference>
<evidence type="ECO:0000313" key="8">
    <source>
        <dbReference type="Proteomes" id="UP001152561"/>
    </source>
</evidence>
<dbReference type="AlphaFoldDB" id="A0A9Q1R2V2"/>
<keyword evidence="2" id="KW-0847">Vitamin C</keyword>
<feature type="region of interest" description="Disordered" evidence="5">
    <location>
        <begin position="195"/>
        <end position="269"/>
    </location>
</feature>
<protein>
    <recommendedName>
        <fullName evidence="6">Non-haem dioxygenase N-terminal domain-containing protein</fullName>
    </recommendedName>
</protein>
<proteinExistence type="predicted"/>
<keyword evidence="4" id="KW-0408">Iron</keyword>
<accession>A0A9Q1R2V2</accession>
<dbReference type="GO" id="GO:0016706">
    <property type="term" value="F:2-oxoglutarate-dependent dioxygenase activity"/>
    <property type="evidence" value="ECO:0007669"/>
    <property type="project" value="UniProtKB-ARBA"/>
</dbReference>